<protein>
    <submittedName>
        <fullName evidence="2">Uncharacterized protein</fullName>
    </submittedName>
</protein>
<evidence type="ECO:0000313" key="3">
    <source>
        <dbReference type="Proteomes" id="UP001209540"/>
    </source>
</evidence>
<proteinExistence type="predicted"/>
<dbReference type="Proteomes" id="UP001209540">
    <property type="component" value="Unassembled WGS sequence"/>
</dbReference>
<reference evidence="2" key="2">
    <citation type="submission" date="2023-02" db="EMBL/GenBank/DDBJ databases">
        <authorList>
            <consortium name="DOE Joint Genome Institute"/>
            <person name="Mondo S.J."/>
            <person name="Chang Y."/>
            <person name="Wang Y."/>
            <person name="Ahrendt S."/>
            <person name="Andreopoulos W."/>
            <person name="Barry K."/>
            <person name="Beard J."/>
            <person name="Benny G.L."/>
            <person name="Blankenship S."/>
            <person name="Bonito G."/>
            <person name="Cuomo C."/>
            <person name="Desiro A."/>
            <person name="Gervers K.A."/>
            <person name="Hundley H."/>
            <person name="Kuo A."/>
            <person name="LaButti K."/>
            <person name="Lang B.F."/>
            <person name="Lipzen A."/>
            <person name="O'Donnell K."/>
            <person name="Pangilinan J."/>
            <person name="Reynolds N."/>
            <person name="Sandor L."/>
            <person name="Smith M.W."/>
            <person name="Tsang A."/>
            <person name="Grigoriev I.V."/>
            <person name="Stajich J.E."/>
            <person name="Spatafora J.W."/>
        </authorList>
    </citation>
    <scope>NUCLEOTIDE SEQUENCE</scope>
    <source>
        <strain evidence="2">RSA 2281</strain>
    </source>
</reference>
<dbReference type="AlphaFoldDB" id="A0AAD5PF70"/>
<sequence>MVSFHSIVCATVVMGILLMTLTSNSVQAQPENAHIFFSCLPGSMGNTPDCCTEVAKQFSEGQLAPHQTLSDAMCVYNGSAEEEVSAGSAFHKCCDPQVE</sequence>
<gene>
    <name evidence="2" type="ORF">BDA99DRAFT_559192</name>
</gene>
<comment type="caution">
    <text evidence="2">The sequence shown here is derived from an EMBL/GenBank/DDBJ whole genome shotgun (WGS) entry which is preliminary data.</text>
</comment>
<reference evidence="2" key="1">
    <citation type="journal article" date="2022" name="IScience">
        <title>Evolution of zygomycete secretomes and the origins of terrestrial fungal ecologies.</title>
        <authorList>
            <person name="Chang Y."/>
            <person name="Wang Y."/>
            <person name="Mondo S."/>
            <person name="Ahrendt S."/>
            <person name="Andreopoulos W."/>
            <person name="Barry K."/>
            <person name="Beard J."/>
            <person name="Benny G.L."/>
            <person name="Blankenship S."/>
            <person name="Bonito G."/>
            <person name="Cuomo C."/>
            <person name="Desiro A."/>
            <person name="Gervers K.A."/>
            <person name="Hundley H."/>
            <person name="Kuo A."/>
            <person name="LaButti K."/>
            <person name="Lang B.F."/>
            <person name="Lipzen A."/>
            <person name="O'Donnell K."/>
            <person name="Pangilinan J."/>
            <person name="Reynolds N."/>
            <person name="Sandor L."/>
            <person name="Smith M.E."/>
            <person name="Tsang A."/>
            <person name="Grigoriev I.V."/>
            <person name="Stajich J.E."/>
            <person name="Spatafora J.W."/>
        </authorList>
    </citation>
    <scope>NUCLEOTIDE SEQUENCE</scope>
    <source>
        <strain evidence="2">RSA 2281</strain>
    </source>
</reference>
<keyword evidence="1" id="KW-0732">Signal</keyword>
<organism evidence="2 3">
    <name type="scientific">Phascolomyces articulosus</name>
    <dbReference type="NCBI Taxonomy" id="60185"/>
    <lineage>
        <taxon>Eukaryota</taxon>
        <taxon>Fungi</taxon>
        <taxon>Fungi incertae sedis</taxon>
        <taxon>Mucoromycota</taxon>
        <taxon>Mucoromycotina</taxon>
        <taxon>Mucoromycetes</taxon>
        <taxon>Mucorales</taxon>
        <taxon>Lichtheimiaceae</taxon>
        <taxon>Phascolomyces</taxon>
    </lineage>
</organism>
<evidence type="ECO:0000256" key="1">
    <source>
        <dbReference type="SAM" id="SignalP"/>
    </source>
</evidence>
<dbReference type="EMBL" id="JAIXMP010000011">
    <property type="protein sequence ID" value="KAI9265116.1"/>
    <property type="molecule type" value="Genomic_DNA"/>
</dbReference>
<feature type="chain" id="PRO_5042226241" evidence="1">
    <location>
        <begin position="29"/>
        <end position="99"/>
    </location>
</feature>
<evidence type="ECO:0000313" key="2">
    <source>
        <dbReference type="EMBL" id="KAI9265116.1"/>
    </source>
</evidence>
<feature type="signal peptide" evidence="1">
    <location>
        <begin position="1"/>
        <end position="28"/>
    </location>
</feature>
<keyword evidence="3" id="KW-1185">Reference proteome</keyword>
<name>A0AAD5PF70_9FUNG</name>
<accession>A0AAD5PF70</accession>